<protein>
    <submittedName>
        <fullName evidence="1">Uncharacterized protein</fullName>
    </submittedName>
</protein>
<evidence type="ECO:0000313" key="2">
    <source>
        <dbReference type="Proteomes" id="UP000287547"/>
    </source>
</evidence>
<dbReference type="AlphaFoldDB" id="A0A428YCM2"/>
<name>A0A428YCM2_KIBAR</name>
<comment type="caution">
    <text evidence="1">The sequence shown here is derived from an EMBL/GenBank/DDBJ whole genome shotgun (WGS) entry which is preliminary data.</text>
</comment>
<sequence>MTEDLKRLQRGRGLLDAPDDLDIPLLREVCDAQAAGRDNLRDLIFEVLERALPSLTDDSAHLVRTMLNFGPNQRESNTTQRLADLAKSQNYSERTVRRNTNAALCDLAKAILSGSWATGEKWSVAVLDVLLRLDVSPAEAHERRTIIAHEPGLREVTNSVDIPGGQRPPDLEILYGAMARPRSEQTGCNMRTSILLPEPLERDQWHTYAQIVRTESLANHYVCAPVRRHRRFVLRVRFDARRKPDRVWRLDAVHVRRIDECVPTGELLTPDAAGEVATVFGALSSGFCYGIQWD</sequence>
<reference evidence="1 2" key="1">
    <citation type="submission" date="2018-05" db="EMBL/GenBank/DDBJ databases">
        <title>Evolution of GPA BGCs.</title>
        <authorList>
            <person name="Waglechner N."/>
            <person name="Wright G.D."/>
        </authorList>
    </citation>
    <scope>NUCLEOTIDE SEQUENCE [LARGE SCALE GENOMIC DNA]</scope>
    <source>
        <strain evidence="1 2">A82846</strain>
    </source>
</reference>
<organism evidence="1 2">
    <name type="scientific">Kibdelosporangium aridum</name>
    <dbReference type="NCBI Taxonomy" id="2030"/>
    <lineage>
        <taxon>Bacteria</taxon>
        <taxon>Bacillati</taxon>
        <taxon>Actinomycetota</taxon>
        <taxon>Actinomycetes</taxon>
        <taxon>Pseudonocardiales</taxon>
        <taxon>Pseudonocardiaceae</taxon>
        <taxon>Kibdelosporangium</taxon>
    </lineage>
</organism>
<dbReference type="Proteomes" id="UP000287547">
    <property type="component" value="Unassembled WGS sequence"/>
</dbReference>
<evidence type="ECO:0000313" key="1">
    <source>
        <dbReference type="EMBL" id="RSM65242.1"/>
    </source>
</evidence>
<accession>A0A428YCM2</accession>
<gene>
    <name evidence="1" type="ORF">DMH04_49645</name>
</gene>
<proteinExistence type="predicted"/>
<dbReference type="EMBL" id="QHKI01000087">
    <property type="protein sequence ID" value="RSM65242.1"/>
    <property type="molecule type" value="Genomic_DNA"/>
</dbReference>